<name>A0A804J3Q5_MUSAM</name>
<dbReference type="Gramene" id="Ma05_t12530.1">
    <property type="protein sequence ID" value="Ma05_p12530.1"/>
    <property type="gene ID" value="Ma05_g12530"/>
</dbReference>
<evidence type="ECO:0000313" key="1">
    <source>
        <dbReference type="EMBL" id="CAG1838299.1"/>
    </source>
</evidence>
<keyword evidence="3" id="KW-1185">Reference proteome</keyword>
<sequence length="55" mass="6214">MGEKDGFRKAQGVVKLVHFLLKRSQICHVDGLDARFSPYPPHSSSLIWCVLPFVC</sequence>
<proteinExistence type="predicted"/>
<dbReference type="AlphaFoldDB" id="A0A804J3Q5"/>
<dbReference type="InParanoid" id="A0A804J3Q5"/>
<evidence type="ECO:0000313" key="2">
    <source>
        <dbReference type="EnsemblPlants" id="Ma05_p12530.1"/>
    </source>
</evidence>
<accession>A0A804J3Q5</accession>
<organism evidence="2 3">
    <name type="scientific">Musa acuminata subsp. malaccensis</name>
    <name type="common">Wild banana</name>
    <name type="synonym">Musa malaccensis</name>
    <dbReference type="NCBI Taxonomy" id="214687"/>
    <lineage>
        <taxon>Eukaryota</taxon>
        <taxon>Viridiplantae</taxon>
        <taxon>Streptophyta</taxon>
        <taxon>Embryophyta</taxon>
        <taxon>Tracheophyta</taxon>
        <taxon>Spermatophyta</taxon>
        <taxon>Magnoliopsida</taxon>
        <taxon>Liliopsida</taxon>
        <taxon>Zingiberales</taxon>
        <taxon>Musaceae</taxon>
        <taxon>Musa</taxon>
    </lineage>
</organism>
<dbReference type="Proteomes" id="UP000012960">
    <property type="component" value="Unplaced"/>
</dbReference>
<protein>
    <submittedName>
        <fullName evidence="1">(wild Malaysian banana) hypothetical protein</fullName>
    </submittedName>
</protein>
<gene>
    <name evidence="1" type="ORF">GSMUA_264760.1</name>
</gene>
<dbReference type="EMBL" id="HG996470">
    <property type="protein sequence ID" value="CAG1838299.1"/>
    <property type="molecule type" value="Genomic_DNA"/>
</dbReference>
<reference evidence="1" key="1">
    <citation type="submission" date="2021-03" db="EMBL/GenBank/DDBJ databases">
        <authorList>
            <consortium name="Genoscope - CEA"/>
            <person name="William W."/>
        </authorList>
    </citation>
    <scope>NUCLEOTIDE SEQUENCE</scope>
    <source>
        <strain evidence="1">Doubled-haploid Pahang</strain>
    </source>
</reference>
<dbReference type="EnsemblPlants" id="Ma05_t12530.1">
    <property type="protein sequence ID" value="Ma05_p12530.1"/>
    <property type="gene ID" value="Ma05_g12530"/>
</dbReference>
<reference evidence="2" key="2">
    <citation type="submission" date="2021-05" db="UniProtKB">
        <authorList>
            <consortium name="EnsemblPlants"/>
        </authorList>
    </citation>
    <scope>IDENTIFICATION</scope>
    <source>
        <strain evidence="2">subsp. malaccensis</strain>
    </source>
</reference>
<evidence type="ECO:0000313" key="3">
    <source>
        <dbReference type="Proteomes" id="UP000012960"/>
    </source>
</evidence>